<gene>
    <name evidence="2" type="ORF">LtaPh_2313000</name>
</gene>
<dbReference type="EMBL" id="BLBS01000030">
    <property type="protein sequence ID" value="GET88769.1"/>
    <property type="molecule type" value="Genomic_DNA"/>
</dbReference>
<dbReference type="AlphaFoldDB" id="A0A640KMU9"/>
<evidence type="ECO:0000313" key="3">
    <source>
        <dbReference type="Proteomes" id="UP000419144"/>
    </source>
</evidence>
<keyword evidence="3" id="KW-1185">Reference proteome</keyword>
<comment type="caution">
    <text evidence="2">The sequence shown here is derived from an EMBL/GenBank/DDBJ whole genome shotgun (WGS) entry which is preliminary data.</text>
</comment>
<feature type="compositionally biased region" description="Polar residues" evidence="1">
    <location>
        <begin position="38"/>
        <end position="53"/>
    </location>
</feature>
<feature type="compositionally biased region" description="Low complexity" evidence="1">
    <location>
        <begin position="309"/>
        <end position="332"/>
    </location>
</feature>
<name>A0A640KMU9_LEITA</name>
<reference evidence="2" key="1">
    <citation type="submission" date="2019-11" db="EMBL/GenBank/DDBJ databases">
        <title>Leishmania tarentolae CDS.</title>
        <authorList>
            <person name="Goto Y."/>
            <person name="Yamagishi J."/>
        </authorList>
    </citation>
    <scope>NUCLEOTIDE SEQUENCE [LARGE SCALE GENOMIC DNA]</scope>
    <source>
        <strain evidence="2">Parrot Tar II</strain>
    </source>
</reference>
<feature type="compositionally biased region" description="Basic and acidic residues" evidence="1">
    <location>
        <begin position="283"/>
        <end position="296"/>
    </location>
</feature>
<feature type="region of interest" description="Disordered" evidence="1">
    <location>
        <begin position="263"/>
        <end position="337"/>
    </location>
</feature>
<feature type="region of interest" description="Disordered" evidence="1">
    <location>
        <begin position="472"/>
        <end position="491"/>
    </location>
</feature>
<accession>A0A640KMU9</accession>
<proteinExistence type="predicted"/>
<dbReference type="VEuPathDB" id="TriTrypDB:LtaPh_2313000"/>
<evidence type="ECO:0000313" key="2">
    <source>
        <dbReference type="EMBL" id="GET88769.1"/>
    </source>
</evidence>
<evidence type="ECO:0000256" key="1">
    <source>
        <dbReference type="SAM" id="MobiDB-lite"/>
    </source>
</evidence>
<feature type="compositionally biased region" description="Low complexity" evidence="1">
    <location>
        <begin position="69"/>
        <end position="84"/>
    </location>
</feature>
<dbReference type="OrthoDB" id="264849at2759"/>
<protein>
    <submittedName>
        <fullName evidence="2">Uncharacterized protein</fullName>
    </submittedName>
</protein>
<sequence>MDVDAHHTVRRLYVQLLHAQHGAHDAVQEENPGPLPADSTNVPTNRNSLTTAASLEHNCAPRKTEPTLSQSSPSPAVAIASSAPLEPSRCRQGPAAPPAATAHFASGVASGFSTARSSHSGGLKRWWQRWCHRCARSPSTALGCATLEDEEVTSAEEVRQWKIRLARTLLQRSLQFERQLRDMLAEHLRQCLKVGAVSADTVPSQQGTPATFSAPSVPSFLRVLSAGYAVTISVQGVAGADVGVRGHEAHGGAQNLFLHGLGKEASDEDGTTRDAGNPLHGGAAHEESAREAEPKSLDIQAAALRSPTSKPVVANAPAAASSAPKTAPSKKPSFQEQLKACQADLSQQWQSAGTPNNPLVPVHTAALCSRLNAHQTDMFGGTTSTDTLANASSTKYLIQKPTNSGVPAAPRPPACTLWEYLPISSSLHVSMSSAIEKGGKPVTAPAAPRSTTSKSLLDKVKMAWCRRVRRPTRGMPKTRNNAAEADERAVPTNTAAHDPLALTTDGHWHRLQEQVWAAQDVFQALLEDASSHSQDSQQKSGGTTTHAAAVLPSKKPPTLSAYTPFSHSLLPGASEEEGSPTAVVMACYTEAPHDLDAVSWSTGACAGDTPAETLPSVSLQPMWVLCFEVDALHEAWLRRTLLEVASKEVTSSTESAMTASTSPLLTPTCDRLETAVTLAALKTNVLVSLQSICACD</sequence>
<feature type="region of interest" description="Disordered" evidence="1">
    <location>
        <begin position="23"/>
        <end position="100"/>
    </location>
</feature>
<organism evidence="2 3">
    <name type="scientific">Leishmania tarentolae</name>
    <name type="common">Sauroleishmania tarentolae</name>
    <dbReference type="NCBI Taxonomy" id="5689"/>
    <lineage>
        <taxon>Eukaryota</taxon>
        <taxon>Discoba</taxon>
        <taxon>Euglenozoa</taxon>
        <taxon>Kinetoplastea</taxon>
        <taxon>Metakinetoplastina</taxon>
        <taxon>Trypanosomatida</taxon>
        <taxon>Trypanosomatidae</taxon>
        <taxon>Leishmaniinae</taxon>
        <taxon>Leishmania</taxon>
        <taxon>lizard Leishmania</taxon>
    </lineage>
</organism>
<dbReference type="Proteomes" id="UP000419144">
    <property type="component" value="Unassembled WGS sequence"/>
</dbReference>